<protein>
    <submittedName>
        <fullName evidence="2">Uncharacterized protein</fullName>
    </submittedName>
</protein>
<comment type="caution">
    <text evidence="2">The sequence shown here is derived from an EMBL/GenBank/DDBJ whole genome shotgun (WGS) entry which is preliminary data.</text>
</comment>
<feature type="region of interest" description="Disordered" evidence="1">
    <location>
        <begin position="1"/>
        <end position="51"/>
    </location>
</feature>
<dbReference type="Proteomes" id="UP000664859">
    <property type="component" value="Unassembled WGS sequence"/>
</dbReference>
<proteinExistence type="predicted"/>
<accession>A0A836CHM0</accession>
<keyword evidence="3" id="KW-1185">Reference proteome</keyword>
<feature type="compositionally biased region" description="Pro residues" evidence="1">
    <location>
        <begin position="24"/>
        <end position="34"/>
    </location>
</feature>
<dbReference type="EMBL" id="JAFCMP010000112">
    <property type="protein sequence ID" value="KAG5186282.1"/>
    <property type="molecule type" value="Genomic_DNA"/>
</dbReference>
<gene>
    <name evidence="2" type="ORF">JKP88DRAFT_272576</name>
</gene>
<evidence type="ECO:0000313" key="2">
    <source>
        <dbReference type="EMBL" id="KAG5186282.1"/>
    </source>
</evidence>
<sequence>MYTKSQDENSVDAPPLGVDMDPETAPPVAPPPLPESASESASAPAMAPPSGDAVAIATERSMPLPPSRVPMFRTLAPVAVQDISEPYSNEMDAQYMSYMSAMRGGITARKAAVEDRIKRMQEAEQHSETARVLKILNTPMPDREPTPMSNTKFPSWMRATEAPALPPKPEVKPLPPAQDIYGRNATVHRKQMMTNMVGSYGRAGTSTYRNWALPEEQEWTGYGSGQGSIAPKWDRQGFMLERGDGDIQPAMPPQAVTSSLQPSFRQQENTSLGVSRSFNLHVNTTGAPGMYSVQAGIAAPSVAPPQKDTTLGVGPQASGLSVLPAGGNRAPQASIRLKLGTIMSDPTSLPPTQVAAFNVGAMESDVRLADDSSVPIVPAADNGGRADYPSAPATEMSADPDRYVDRDARDARASLNVTMTNTVSGTTSAAATPAVQSGHGDLVYADQEHLEARTAMLMRDMDVVSGNFAAPAMPATENDRSEAEILQQEAIRLRSAILQMIPQTHWGRAQARQSADELMSLQNRLGDVLSRMAVVSGMNNVPAPASQIDHMRDDTGAYPEMPDGRGASTNSKLGAYQGTPTTLQDSQGFSFAESAPHAATVTRYASAQNENRAAELTRLGARGPALGVRQVDHIVHEGGVRRNMGSAAMATAAAGAPVSGEIGDVHRRNVQTGTSGYGLSTAREKLGSVVLNSDMNFKESVQPDRDVSLVAPQRGASPPEVVYAPLRASKELNVNMLGSRRASLAPMGTSTPTVRDVLLVLKRDAIVF</sequence>
<feature type="compositionally biased region" description="Low complexity" evidence="1">
    <location>
        <begin position="35"/>
        <end position="50"/>
    </location>
</feature>
<reference evidence="2" key="1">
    <citation type="submission" date="2021-02" db="EMBL/GenBank/DDBJ databases">
        <title>First Annotated Genome of the Yellow-green Alga Tribonema minus.</title>
        <authorList>
            <person name="Mahan K.M."/>
        </authorList>
    </citation>
    <scope>NUCLEOTIDE SEQUENCE</scope>
    <source>
        <strain evidence="2">UTEX B ZZ1240</strain>
    </source>
</reference>
<organism evidence="2 3">
    <name type="scientific">Tribonema minus</name>
    <dbReference type="NCBI Taxonomy" id="303371"/>
    <lineage>
        <taxon>Eukaryota</taxon>
        <taxon>Sar</taxon>
        <taxon>Stramenopiles</taxon>
        <taxon>Ochrophyta</taxon>
        <taxon>PX clade</taxon>
        <taxon>Xanthophyceae</taxon>
        <taxon>Tribonematales</taxon>
        <taxon>Tribonemataceae</taxon>
        <taxon>Tribonema</taxon>
    </lineage>
</organism>
<name>A0A836CHM0_9STRA</name>
<dbReference type="AlphaFoldDB" id="A0A836CHM0"/>
<evidence type="ECO:0000256" key="1">
    <source>
        <dbReference type="SAM" id="MobiDB-lite"/>
    </source>
</evidence>
<evidence type="ECO:0000313" key="3">
    <source>
        <dbReference type="Proteomes" id="UP000664859"/>
    </source>
</evidence>